<dbReference type="EMBL" id="QYBC01000002">
    <property type="protein sequence ID" value="RYB07173.1"/>
    <property type="molecule type" value="Genomic_DNA"/>
</dbReference>
<reference evidence="11 12" key="1">
    <citation type="submission" date="2018-09" db="EMBL/GenBank/DDBJ databases">
        <authorList>
            <person name="Grouzdev D.S."/>
            <person name="Krutkina M.S."/>
        </authorList>
    </citation>
    <scope>NUCLEOTIDE SEQUENCE [LARGE SCALE GENOMIC DNA]</scope>
    <source>
        <strain evidence="11 12">RmlP001</strain>
    </source>
</reference>
<proteinExistence type="predicted"/>
<keyword evidence="2" id="KW-1003">Cell membrane</keyword>
<dbReference type="InterPro" id="IPR032807">
    <property type="entry name" value="GNVR"/>
</dbReference>
<comment type="subcellular location">
    <subcellularLocation>
        <location evidence="1">Cell membrane</location>
        <topology evidence="1">Multi-pass membrane protein</topology>
    </subcellularLocation>
</comment>
<feature type="transmembrane region" description="Helical" evidence="8">
    <location>
        <begin position="109"/>
        <end position="131"/>
    </location>
</feature>
<feature type="transmembrane region" description="Helical" evidence="8">
    <location>
        <begin position="494"/>
        <end position="516"/>
    </location>
</feature>
<keyword evidence="12" id="KW-1185">Reference proteome</keyword>
<dbReference type="AlphaFoldDB" id="A0A4Q2RGT2"/>
<dbReference type="PANTHER" id="PTHR32309">
    <property type="entry name" value="TYROSINE-PROTEIN KINASE"/>
    <property type="match status" value="1"/>
</dbReference>
<reference evidence="11 12" key="2">
    <citation type="submission" date="2019-02" db="EMBL/GenBank/DDBJ databases">
        <title>'Lichenibacterium ramalinii' gen. nov. sp. nov., 'Lichenibacterium minor' gen. nov. sp. nov.</title>
        <authorList>
            <person name="Pankratov T."/>
        </authorList>
    </citation>
    <scope>NUCLEOTIDE SEQUENCE [LARGE SCALE GENOMIC DNA]</scope>
    <source>
        <strain evidence="11 12">RmlP001</strain>
    </source>
</reference>
<evidence type="ECO:0000256" key="5">
    <source>
        <dbReference type="ARBA" id="ARBA00023136"/>
    </source>
</evidence>
<dbReference type="GO" id="GO:0004713">
    <property type="term" value="F:protein tyrosine kinase activity"/>
    <property type="evidence" value="ECO:0007669"/>
    <property type="project" value="TreeGrafter"/>
</dbReference>
<feature type="coiled-coil region" evidence="6">
    <location>
        <begin position="266"/>
        <end position="330"/>
    </location>
</feature>
<feature type="region of interest" description="Disordered" evidence="7">
    <location>
        <begin position="1"/>
        <end position="37"/>
    </location>
</feature>
<gene>
    <name evidence="11" type="ORF">D3272_03670</name>
</gene>
<dbReference type="GO" id="GO:0005886">
    <property type="term" value="C:plasma membrane"/>
    <property type="evidence" value="ECO:0007669"/>
    <property type="project" value="UniProtKB-SubCell"/>
</dbReference>
<evidence type="ECO:0000259" key="10">
    <source>
        <dbReference type="Pfam" id="PF13807"/>
    </source>
</evidence>
<dbReference type="InterPro" id="IPR027417">
    <property type="entry name" value="P-loop_NTPase"/>
</dbReference>
<dbReference type="Pfam" id="PF13807">
    <property type="entry name" value="GNVR"/>
    <property type="match status" value="1"/>
</dbReference>
<comment type="caution">
    <text evidence="11">The sequence shown here is derived from an EMBL/GenBank/DDBJ whole genome shotgun (WGS) entry which is preliminary data.</text>
</comment>
<evidence type="ECO:0000256" key="4">
    <source>
        <dbReference type="ARBA" id="ARBA00022989"/>
    </source>
</evidence>
<evidence type="ECO:0000256" key="1">
    <source>
        <dbReference type="ARBA" id="ARBA00004651"/>
    </source>
</evidence>
<evidence type="ECO:0000259" key="9">
    <source>
        <dbReference type="Pfam" id="PF02706"/>
    </source>
</evidence>
<organism evidence="11 12">
    <name type="scientific">Lichenibacterium ramalinae</name>
    <dbReference type="NCBI Taxonomy" id="2316527"/>
    <lineage>
        <taxon>Bacteria</taxon>
        <taxon>Pseudomonadati</taxon>
        <taxon>Pseudomonadota</taxon>
        <taxon>Alphaproteobacteria</taxon>
        <taxon>Hyphomicrobiales</taxon>
        <taxon>Lichenihabitantaceae</taxon>
        <taxon>Lichenibacterium</taxon>
    </lineage>
</organism>
<evidence type="ECO:0000256" key="6">
    <source>
        <dbReference type="SAM" id="Coils"/>
    </source>
</evidence>
<evidence type="ECO:0000313" key="12">
    <source>
        <dbReference type="Proteomes" id="UP000289411"/>
    </source>
</evidence>
<accession>A0A4Q2RGT2</accession>
<evidence type="ECO:0000256" key="7">
    <source>
        <dbReference type="SAM" id="MobiDB-lite"/>
    </source>
</evidence>
<dbReference type="OrthoDB" id="230260at2"/>
<dbReference type="SUPFAM" id="SSF52540">
    <property type="entry name" value="P-loop containing nucleoside triphosphate hydrolases"/>
    <property type="match status" value="1"/>
</dbReference>
<evidence type="ECO:0000313" key="11">
    <source>
        <dbReference type="EMBL" id="RYB07173.1"/>
    </source>
</evidence>
<protein>
    <recommendedName>
        <fullName evidence="13">Lipopolysaccharide biosynthesis protein</fullName>
    </recommendedName>
</protein>
<sequence length="775" mass="82166">MPPHYRWRAGASPRSRRQGESSTISTRRSAPGGPLNRRCTNSAYGWVRRLSVTRLSLSKTNFRAASQPTAATALGVPAALDLWQEATSPRLPGGLVDVAAILLFLRRNLVRILVVALAATAAGVGGCILLMNSYEATALVIIDPRDVKVTQTQDVLANIGPDTIAIESLVQVANSDGFLGRVVDRMNLMADPDYAGLGASDAVRRSATIDKLRGRLKIGRRGTTYLVDITAVTKDAERSAALANTVAGMLAEDQARLRSSSNTDAAAFLDEKLDTLRERLHTAEVASAALKAKLNITDAGQGGTLQERRIAELNQQLVLATARAAETKARIDELARAGTASPDRLPGSLQSAVLTGLRQDYARLTRQVAEQRSIYGDRYPGVQSLAAQVDDLRRQISAEAGRIVASTRSDAQEAAGRVATLTADLRRAQGDSGRQGSDRVRLDEIDREARADRTVYEQLLDRQKQLSELRGLTPTDVRVVSQALPPARPSRPKLPVLVGIFAILGLGAGCLAALAGEAGRRTLLTRRGAEKAVGVEVSGLLPRVPARGTAQSAPSPSLSPDLGPWMGDLSRIASPGGGQGRVVLVTSARPREGKTTVARNLARSLANVGETVLLLEASLPSQVAATTPFGLLDVVAQGCSPERGFIDVPHLGLTRLPFGGGRATRPESLDGTLGAGRLAAAIRTCRERFDVVVIDGPAIREAGYATTLAAAADLSLVVVEWDATPGADIVAALDRLRPDDVTLVFNKVDPTRYARYETGAALTPTRERAAVRPAA</sequence>
<evidence type="ECO:0000256" key="2">
    <source>
        <dbReference type="ARBA" id="ARBA00022475"/>
    </source>
</evidence>
<keyword evidence="4 8" id="KW-1133">Transmembrane helix</keyword>
<evidence type="ECO:0000256" key="8">
    <source>
        <dbReference type="SAM" id="Phobius"/>
    </source>
</evidence>
<name>A0A4Q2RGT2_9HYPH</name>
<keyword evidence="6" id="KW-0175">Coiled coil</keyword>
<evidence type="ECO:0008006" key="13">
    <source>
        <dbReference type="Google" id="ProtNLM"/>
    </source>
</evidence>
<dbReference type="Gene3D" id="3.40.50.300">
    <property type="entry name" value="P-loop containing nucleotide triphosphate hydrolases"/>
    <property type="match status" value="1"/>
</dbReference>
<evidence type="ECO:0000256" key="3">
    <source>
        <dbReference type="ARBA" id="ARBA00022692"/>
    </source>
</evidence>
<keyword evidence="5 8" id="KW-0472">Membrane</keyword>
<dbReference type="PANTHER" id="PTHR32309:SF13">
    <property type="entry name" value="FERRIC ENTEROBACTIN TRANSPORT PROTEIN FEPE"/>
    <property type="match status" value="1"/>
</dbReference>
<dbReference type="InterPro" id="IPR050445">
    <property type="entry name" value="Bact_polysacc_biosynth/exp"/>
</dbReference>
<dbReference type="Pfam" id="PF02706">
    <property type="entry name" value="Wzz"/>
    <property type="match status" value="1"/>
</dbReference>
<feature type="domain" description="Polysaccharide chain length determinant N-terminal" evidence="9">
    <location>
        <begin position="96"/>
        <end position="184"/>
    </location>
</feature>
<keyword evidence="3 8" id="KW-0812">Transmembrane</keyword>
<dbReference type="Proteomes" id="UP000289411">
    <property type="component" value="Unassembled WGS sequence"/>
</dbReference>
<feature type="domain" description="Tyrosine-protein kinase G-rich" evidence="10">
    <location>
        <begin position="444"/>
        <end position="515"/>
    </location>
</feature>
<dbReference type="InterPro" id="IPR003856">
    <property type="entry name" value="LPS_length_determ_N"/>
</dbReference>